<organism evidence="2 3">
    <name type="scientific">Moraxella equi</name>
    <dbReference type="NCBI Taxonomy" id="60442"/>
    <lineage>
        <taxon>Bacteria</taxon>
        <taxon>Pseudomonadati</taxon>
        <taxon>Pseudomonadota</taxon>
        <taxon>Gammaproteobacteria</taxon>
        <taxon>Moraxellales</taxon>
        <taxon>Moraxellaceae</taxon>
        <taxon>Moraxella</taxon>
    </lineage>
</organism>
<evidence type="ECO:0000313" key="3">
    <source>
        <dbReference type="Proteomes" id="UP000190777"/>
    </source>
</evidence>
<sequence length="174" mass="19357">MPDAVVFCVHAEIPPKPHAKADKIHRQIRPPSKNRPSDKKPVKLIAKHAKNTIKICVPTSPKGLCTHSAISSQKLLAPTKSVKAMEISHTKARVTKNRAINRRTAGGRALIRAFLGSWSVIILADKGAIIKNFKNNCTQNLAIHPKTLYNARPTFRYLFLNKLAKRFIGWSANL</sequence>
<feature type="region of interest" description="Disordered" evidence="1">
    <location>
        <begin position="18"/>
        <end position="40"/>
    </location>
</feature>
<dbReference type="EMBL" id="MXAP01000061">
    <property type="protein sequence ID" value="OPH38365.1"/>
    <property type="molecule type" value="Genomic_DNA"/>
</dbReference>
<reference evidence="2 3" key="1">
    <citation type="submission" date="2017-03" db="EMBL/GenBank/DDBJ databases">
        <title>Draft genome sequence of Moraxella equi CCUG 4950T type strain.</title>
        <authorList>
            <person name="Salva-Serra F."/>
            <person name="Engstrom-Jakobsson H."/>
            <person name="Thorell K."/>
            <person name="Jaen-Luchoro D."/>
            <person name="Gonzales-Siles L."/>
            <person name="Karlsson R."/>
            <person name="Yazdan S."/>
            <person name="Boulund F."/>
            <person name="Johnning A."/>
            <person name="Engstrand L."/>
            <person name="Kristiansson E."/>
            <person name="Moore E."/>
        </authorList>
    </citation>
    <scope>NUCLEOTIDE SEQUENCE [LARGE SCALE GENOMIC DNA]</scope>
    <source>
        <strain evidence="2 3">CCUG 4950</strain>
    </source>
</reference>
<proteinExistence type="predicted"/>
<gene>
    <name evidence="2" type="ORF">B5J93_06430</name>
</gene>
<name>A0ABX3NHT2_9GAMM</name>
<evidence type="ECO:0000313" key="2">
    <source>
        <dbReference type="EMBL" id="OPH38365.1"/>
    </source>
</evidence>
<protein>
    <submittedName>
        <fullName evidence="2">Uncharacterized protein</fullName>
    </submittedName>
</protein>
<comment type="caution">
    <text evidence="2">The sequence shown here is derived from an EMBL/GenBank/DDBJ whole genome shotgun (WGS) entry which is preliminary data.</text>
</comment>
<keyword evidence="3" id="KW-1185">Reference proteome</keyword>
<accession>A0ABX3NHT2</accession>
<dbReference type="Proteomes" id="UP000190777">
    <property type="component" value="Unassembled WGS sequence"/>
</dbReference>
<evidence type="ECO:0000256" key="1">
    <source>
        <dbReference type="SAM" id="MobiDB-lite"/>
    </source>
</evidence>